<keyword evidence="1" id="KW-0472">Membrane</keyword>
<evidence type="ECO:0000313" key="3">
    <source>
        <dbReference type="EMBL" id="MBT1695237.1"/>
    </source>
</evidence>
<sequence>MALNYIWVAFFFIAFVVSLVKLIFFQDMGVFPAMLQATFEKAKVGFEISIGLTGVMTLWLGLMKVGERGGIIPVLSRLVGPFFSRLFPEIPRNHPATGSIIMNFSANMIGLDNAATPLGLKAMNDLQEINPDKDTASNAQIMFLVLNASGLSIIPLSIIADRVTMGSANPTSIFIPTLIATFCSTLAGLIYVSIRQRINLLHPVVLAYLGGIIGFIGLVVWYFSSLNKEQLQVQSLLFTSIFILTLIITFLSMALYRKVPIFETFIEGAKEGFATSIKIIPFLVAILVGIGVFQSSGALTYLTDGFRSLLAAFQVNTDFVDALPVAFLKPLSGQSARAMMITVSQDPAFGGPDSFVANMASIFRGCAETTFYVLALYFGSVNIRKTRYAVTGGLIADLFGVLGGIFAGYLFFY</sequence>
<dbReference type="PANTHER" id="PTHR35793:SF2">
    <property type="entry name" value="INNER MEMBRANE PROTEIN YJIG"/>
    <property type="match status" value="1"/>
</dbReference>
<keyword evidence="1" id="KW-0812">Transmembrane</keyword>
<feature type="transmembrane region" description="Helical" evidence="1">
    <location>
        <begin position="277"/>
        <end position="302"/>
    </location>
</feature>
<evidence type="ECO:0000259" key="2">
    <source>
        <dbReference type="Pfam" id="PF07670"/>
    </source>
</evidence>
<gene>
    <name evidence="3" type="ORF">KK083_00025</name>
</gene>
<dbReference type="GO" id="GO:0005886">
    <property type="term" value="C:plasma membrane"/>
    <property type="evidence" value="ECO:0007669"/>
    <property type="project" value="TreeGrafter"/>
</dbReference>
<keyword evidence="4" id="KW-1185">Reference proteome</keyword>
<feature type="domain" description="Nucleoside transporter/FeoB GTPase Gate" evidence="2">
    <location>
        <begin position="51"/>
        <end position="156"/>
    </location>
</feature>
<feature type="transmembrane region" description="Helical" evidence="1">
    <location>
        <begin position="390"/>
        <end position="412"/>
    </location>
</feature>
<dbReference type="RefSeq" id="WP_254158678.1">
    <property type="nucleotide sequence ID" value="NZ_JAHESF010000001.1"/>
</dbReference>
<feature type="transmembrane region" description="Helical" evidence="1">
    <location>
        <begin position="172"/>
        <end position="192"/>
    </location>
</feature>
<feature type="transmembrane region" description="Helical" evidence="1">
    <location>
        <begin position="204"/>
        <end position="224"/>
    </location>
</feature>
<evidence type="ECO:0000313" key="4">
    <source>
        <dbReference type="Proteomes" id="UP001319200"/>
    </source>
</evidence>
<dbReference type="InterPro" id="IPR052549">
    <property type="entry name" value="SpmB"/>
</dbReference>
<dbReference type="PANTHER" id="PTHR35793">
    <property type="entry name" value="INNER MEMBRANE PROTEIN YJIG"/>
    <property type="match status" value="1"/>
</dbReference>
<feature type="transmembrane region" description="Helical" evidence="1">
    <location>
        <begin position="355"/>
        <end position="378"/>
    </location>
</feature>
<feature type="transmembrane region" description="Helical" evidence="1">
    <location>
        <begin position="44"/>
        <end position="62"/>
    </location>
</feature>
<proteinExistence type="predicted"/>
<reference evidence="3 4" key="1">
    <citation type="submission" date="2021-05" db="EMBL/GenBank/DDBJ databases">
        <title>A Polyphasic approach of four new species of the genus Ohtaekwangia: Ohtaekwangia histidinii sp. nov., Ohtaekwangia cretensis sp. nov., Ohtaekwangia indiensis sp. nov., Ohtaekwangia reichenbachii sp. nov. from diverse environment.</title>
        <authorList>
            <person name="Octaviana S."/>
        </authorList>
    </citation>
    <scope>NUCLEOTIDE SEQUENCE [LARGE SCALE GENOMIC DNA]</scope>
    <source>
        <strain evidence="3 4">PWU4</strain>
    </source>
</reference>
<dbReference type="Pfam" id="PF07670">
    <property type="entry name" value="Gate"/>
    <property type="match status" value="1"/>
</dbReference>
<evidence type="ECO:0000256" key="1">
    <source>
        <dbReference type="SAM" id="Phobius"/>
    </source>
</evidence>
<dbReference type="AlphaFoldDB" id="A0AAP2DHE8"/>
<keyword evidence="1" id="KW-1133">Transmembrane helix</keyword>
<feature type="transmembrane region" description="Helical" evidence="1">
    <location>
        <begin position="236"/>
        <end position="256"/>
    </location>
</feature>
<feature type="transmembrane region" description="Helical" evidence="1">
    <location>
        <begin position="141"/>
        <end position="160"/>
    </location>
</feature>
<dbReference type="Proteomes" id="UP001319200">
    <property type="component" value="Unassembled WGS sequence"/>
</dbReference>
<dbReference type="InterPro" id="IPR011415">
    <property type="entry name" value="SpmA_SpmB"/>
</dbReference>
<name>A0AAP2DHE8_9BACT</name>
<accession>A0AAP2DHE8</accession>
<dbReference type="PIRSF" id="PIRSF036542">
    <property type="entry name" value="SpmA_SpmB"/>
    <property type="match status" value="1"/>
</dbReference>
<organism evidence="3 4">
    <name type="scientific">Chryseosolibacter histidini</name>
    <dbReference type="NCBI Taxonomy" id="2782349"/>
    <lineage>
        <taxon>Bacteria</taxon>
        <taxon>Pseudomonadati</taxon>
        <taxon>Bacteroidota</taxon>
        <taxon>Cytophagia</taxon>
        <taxon>Cytophagales</taxon>
        <taxon>Chryseotaleaceae</taxon>
        <taxon>Chryseosolibacter</taxon>
    </lineage>
</organism>
<feature type="transmembrane region" description="Helical" evidence="1">
    <location>
        <begin position="5"/>
        <end position="24"/>
    </location>
</feature>
<protein>
    <recommendedName>
        <fullName evidence="2">Nucleoside transporter/FeoB GTPase Gate domain-containing protein</fullName>
    </recommendedName>
</protein>
<dbReference type="EMBL" id="JAHESF010000001">
    <property type="protein sequence ID" value="MBT1695237.1"/>
    <property type="molecule type" value="Genomic_DNA"/>
</dbReference>
<dbReference type="InterPro" id="IPR011642">
    <property type="entry name" value="Gate_dom"/>
</dbReference>
<comment type="caution">
    <text evidence="3">The sequence shown here is derived from an EMBL/GenBank/DDBJ whole genome shotgun (WGS) entry which is preliminary data.</text>
</comment>